<sequence>MALSRFEINRRTVLLTSAAIAANVLNPMRAFAQETPRKGGVFNVHYGAEQRQLNPSLQASTGVYIIGGKIQEPLVDLDAAGNPVGVLAESWESTPDGKTITFKLRKGVVWHDGKPFTSEDVAFTALNMWKKILNYGSTLQLFLTAVDTPDPQTAIFRYERPMPLNLLLRALPDLGYISPKHIYETGDIRQNPVNLAPIGTGPFKFNKYERGQYIIADRNDNYWRPNAPYLDRIVWRVITDRAAAAAQLEAGSLHLSPFSGLTISDMARLGKDKRFIVSTKGNEGNARTNTIEFNFRRKELSDIRVRRAIAHAINVPFFIENFLGDFAKLGTGPIPSTSTDFYPGPNTPQYAYDKKKAIALLDEAGLKPAAGGNRLSLRLLPAPWGEDISLWATFIQQSLGEVGIQVEVVRNDGGGFLKQVYDEHAFDLATGWHQYRNDPAVSTTVWYRSGQPKGAPWTNQWGWEDATIDKIIDDAATEVDPVKRKALYADFVTRANTELPIWMPIEQLFVTVISAKARNHSNTPRWASSTWHDLWLAE</sequence>
<dbReference type="Gene3D" id="3.40.190.10">
    <property type="entry name" value="Periplasmic binding protein-like II"/>
    <property type="match status" value="1"/>
</dbReference>
<dbReference type="Proteomes" id="UP000782519">
    <property type="component" value="Unassembled WGS sequence"/>
</dbReference>
<dbReference type="InterPro" id="IPR030678">
    <property type="entry name" value="Peptide/Ni-bd"/>
</dbReference>
<gene>
    <name evidence="5" type="ORF">HZA66_25445</name>
</gene>
<dbReference type="AlphaFoldDB" id="A0A933S6A1"/>
<proteinExistence type="inferred from homology"/>
<evidence type="ECO:0000313" key="5">
    <source>
        <dbReference type="EMBL" id="MBI5132798.1"/>
    </source>
</evidence>
<name>A0A933S6A1_RHOPL</name>
<feature type="domain" description="Solute-binding protein family 5" evidence="4">
    <location>
        <begin position="83"/>
        <end position="450"/>
    </location>
</feature>
<dbReference type="Pfam" id="PF00496">
    <property type="entry name" value="SBP_bac_5"/>
    <property type="match status" value="1"/>
</dbReference>
<comment type="similarity">
    <text evidence="2">Belongs to the bacterial solute-binding protein 5 family.</text>
</comment>
<dbReference type="GO" id="GO:0030288">
    <property type="term" value="C:outer membrane-bounded periplasmic space"/>
    <property type="evidence" value="ECO:0007669"/>
    <property type="project" value="UniProtKB-ARBA"/>
</dbReference>
<comment type="subcellular location">
    <subcellularLocation>
        <location evidence="1">Periplasm</location>
    </subcellularLocation>
</comment>
<evidence type="ECO:0000256" key="2">
    <source>
        <dbReference type="ARBA" id="ARBA00005695"/>
    </source>
</evidence>
<dbReference type="EMBL" id="JACRJB010000069">
    <property type="protein sequence ID" value="MBI5132798.1"/>
    <property type="molecule type" value="Genomic_DNA"/>
</dbReference>
<protein>
    <submittedName>
        <fullName evidence="5">ABC transporter substrate-binding protein</fullName>
    </submittedName>
</protein>
<accession>A0A933S6A1</accession>
<organism evidence="5 6">
    <name type="scientific">Rhodopseudomonas palustris</name>
    <dbReference type="NCBI Taxonomy" id="1076"/>
    <lineage>
        <taxon>Bacteria</taxon>
        <taxon>Pseudomonadati</taxon>
        <taxon>Pseudomonadota</taxon>
        <taxon>Alphaproteobacteria</taxon>
        <taxon>Hyphomicrobiales</taxon>
        <taxon>Nitrobacteraceae</taxon>
        <taxon>Rhodopseudomonas</taxon>
    </lineage>
</organism>
<dbReference type="InterPro" id="IPR000914">
    <property type="entry name" value="SBP_5_dom"/>
</dbReference>
<dbReference type="InterPro" id="IPR039424">
    <property type="entry name" value="SBP_5"/>
</dbReference>
<evidence type="ECO:0000256" key="3">
    <source>
        <dbReference type="ARBA" id="ARBA00022729"/>
    </source>
</evidence>
<reference evidence="5" key="1">
    <citation type="submission" date="2020-07" db="EMBL/GenBank/DDBJ databases">
        <title>Huge and variable diversity of episymbiotic CPR bacteria and DPANN archaea in groundwater ecosystems.</title>
        <authorList>
            <person name="He C.Y."/>
            <person name="Keren R."/>
            <person name="Whittaker M."/>
            <person name="Farag I.F."/>
            <person name="Doudna J."/>
            <person name="Cate J.H.D."/>
            <person name="Banfield J.F."/>
        </authorList>
    </citation>
    <scope>NUCLEOTIDE SEQUENCE</scope>
    <source>
        <strain evidence="5">NC_groundwater_1818_Pr3_B-0.1um_66_35</strain>
    </source>
</reference>
<dbReference type="CDD" id="cd08517">
    <property type="entry name" value="PBP2_NikA_DppA_OppA_like_13"/>
    <property type="match status" value="1"/>
</dbReference>
<keyword evidence="3" id="KW-0732">Signal</keyword>
<comment type="caution">
    <text evidence="5">The sequence shown here is derived from an EMBL/GenBank/DDBJ whole genome shotgun (WGS) entry which is preliminary data.</text>
</comment>
<dbReference type="PANTHER" id="PTHR30290">
    <property type="entry name" value="PERIPLASMIC BINDING COMPONENT OF ABC TRANSPORTER"/>
    <property type="match status" value="1"/>
</dbReference>
<evidence type="ECO:0000256" key="1">
    <source>
        <dbReference type="ARBA" id="ARBA00004418"/>
    </source>
</evidence>
<dbReference type="Gene3D" id="3.10.105.10">
    <property type="entry name" value="Dipeptide-binding Protein, Domain 3"/>
    <property type="match status" value="1"/>
</dbReference>
<dbReference type="GO" id="GO:0015833">
    <property type="term" value="P:peptide transport"/>
    <property type="evidence" value="ECO:0007669"/>
    <property type="project" value="TreeGrafter"/>
</dbReference>
<evidence type="ECO:0000259" key="4">
    <source>
        <dbReference type="Pfam" id="PF00496"/>
    </source>
</evidence>
<dbReference type="PANTHER" id="PTHR30290:SF38">
    <property type="entry name" value="D,D-DIPEPTIDE-BINDING PERIPLASMIC PROTEIN DDPA-RELATED"/>
    <property type="match status" value="1"/>
</dbReference>
<dbReference type="GO" id="GO:0043190">
    <property type="term" value="C:ATP-binding cassette (ABC) transporter complex"/>
    <property type="evidence" value="ECO:0007669"/>
    <property type="project" value="InterPro"/>
</dbReference>
<evidence type="ECO:0000313" key="6">
    <source>
        <dbReference type="Proteomes" id="UP000782519"/>
    </source>
</evidence>
<dbReference type="PIRSF" id="PIRSF002741">
    <property type="entry name" value="MppA"/>
    <property type="match status" value="1"/>
</dbReference>
<dbReference type="GO" id="GO:1904680">
    <property type="term" value="F:peptide transmembrane transporter activity"/>
    <property type="evidence" value="ECO:0007669"/>
    <property type="project" value="TreeGrafter"/>
</dbReference>
<dbReference type="SUPFAM" id="SSF53850">
    <property type="entry name" value="Periplasmic binding protein-like II"/>
    <property type="match status" value="1"/>
</dbReference>